<keyword evidence="1" id="KW-0812">Transmembrane</keyword>
<keyword evidence="1" id="KW-1133">Transmembrane helix</keyword>
<dbReference type="AlphaFoldDB" id="A0A2K5ANS5"/>
<evidence type="ECO:0000256" key="1">
    <source>
        <dbReference type="SAM" id="Phobius"/>
    </source>
</evidence>
<gene>
    <name evidence="2" type="ORF">NCAV_0096</name>
</gene>
<feature type="transmembrane region" description="Helical" evidence="1">
    <location>
        <begin position="204"/>
        <end position="223"/>
    </location>
</feature>
<organism evidence="2 3">
    <name type="scientific">Candidatus Nitrosocaldus cavascurensis</name>
    <dbReference type="NCBI Taxonomy" id="2058097"/>
    <lineage>
        <taxon>Archaea</taxon>
        <taxon>Nitrososphaerota</taxon>
        <taxon>Nitrososphaeria</taxon>
        <taxon>Candidatus Nitrosocaldales</taxon>
        <taxon>Candidatus Nitrosocaldaceae</taxon>
        <taxon>Candidatus Nitrosocaldus</taxon>
    </lineage>
</organism>
<dbReference type="EMBL" id="LT981265">
    <property type="protein sequence ID" value="SPC33296.1"/>
    <property type="molecule type" value="Genomic_DNA"/>
</dbReference>
<dbReference type="KEGG" id="ncv:NCAV_0096"/>
<proteinExistence type="predicted"/>
<evidence type="ECO:0000313" key="3">
    <source>
        <dbReference type="Proteomes" id="UP000236248"/>
    </source>
</evidence>
<name>A0A2K5ANS5_9ARCH</name>
<accession>A0A2K5ANS5</accession>
<protein>
    <submittedName>
        <fullName evidence="2">Uncharacterized protein</fullName>
    </submittedName>
</protein>
<sequence>MYVNGSRIQSIALTLTLVILLLVPIHTIHAQDGGRKVDKIVIPFDAANSTIDAPSLYRFKDKHIANWILTISNNLIYNPENDDAKVILRFRNTFNTNEFLEVGMTGVDRVLWFAVKKESIGYMTMYRNSNAWFPERAIMMTYAQGERLSVNNGQRIVVDRLNIEQFAIDGVEVYGRDGIDAPYSALAGVITIEIVSGNPLDNPIMSIPFIITGAVAGIVLILLRFKRREKDA</sequence>
<keyword evidence="3" id="KW-1185">Reference proteome</keyword>
<keyword evidence="1" id="KW-0472">Membrane</keyword>
<evidence type="ECO:0000313" key="2">
    <source>
        <dbReference type="EMBL" id="SPC33296.1"/>
    </source>
</evidence>
<reference evidence="3" key="1">
    <citation type="submission" date="2018-01" db="EMBL/GenBank/DDBJ databases">
        <authorList>
            <person name="Kerou L M."/>
        </authorList>
    </citation>
    <scope>NUCLEOTIDE SEQUENCE [LARGE SCALE GENOMIC DNA]</scope>
    <source>
        <strain evidence="3">SCU2</strain>
    </source>
</reference>
<dbReference type="Proteomes" id="UP000236248">
    <property type="component" value="Chromosome NCAV"/>
</dbReference>